<dbReference type="AlphaFoldDB" id="A0A1M7YZJ3"/>
<protein>
    <recommendedName>
        <fullName evidence="9">5xTM membrane BCR, YitT family</fullName>
    </recommendedName>
</protein>
<dbReference type="PANTHER" id="PTHR33545:SF5">
    <property type="entry name" value="UPF0750 MEMBRANE PROTEIN YITT"/>
    <property type="match status" value="1"/>
</dbReference>
<feature type="transmembrane region" description="Helical" evidence="6">
    <location>
        <begin position="47"/>
        <end position="68"/>
    </location>
</feature>
<evidence type="ECO:0000256" key="2">
    <source>
        <dbReference type="ARBA" id="ARBA00022475"/>
    </source>
</evidence>
<feature type="transmembrane region" description="Helical" evidence="6">
    <location>
        <begin position="103"/>
        <end position="123"/>
    </location>
</feature>
<evidence type="ECO:0008006" key="9">
    <source>
        <dbReference type="Google" id="ProtNLM"/>
    </source>
</evidence>
<feature type="transmembrane region" description="Helical" evidence="6">
    <location>
        <begin position="135"/>
        <end position="158"/>
    </location>
</feature>
<name>A0A1M7YZJ3_9VIBR</name>
<evidence type="ECO:0000256" key="3">
    <source>
        <dbReference type="ARBA" id="ARBA00022692"/>
    </source>
</evidence>
<keyword evidence="5 6" id="KW-0472">Membrane</keyword>
<reference evidence="8" key="1">
    <citation type="submission" date="2016-12" db="EMBL/GenBank/DDBJ databases">
        <authorList>
            <person name="Rodrigo-Torres L."/>
            <person name="Arahal R.D."/>
            <person name="Lucena T."/>
        </authorList>
    </citation>
    <scope>NUCLEOTIDE SEQUENCE [LARGE SCALE GENOMIC DNA]</scope>
</reference>
<dbReference type="InterPro" id="IPR051461">
    <property type="entry name" value="UPF0750_membrane"/>
</dbReference>
<feature type="transmembrane region" description="Helical" evidence="6">
    <location>
        <begin position="75"/>
        <end position="97"/>
    </location>
</feature>
<accession>A0A1M7YZJ3</accession>
<dbReference type="InterPro" id="IPR003740">
    <property type="entry name" value="YitT"/>
</dbReference>
<evidence type="ECO:0000313" key="8">
    <source>
        <dbReference type="Proteomes" id="UP000184600"/>
    </source>
</evidence>
<dbReference type="EMBL" id="FRFG01000051">
    <property type="protein sequence ID" value="SHO58015.1"/>
    <property type="molecule type" value="Genomic_DNA"/>
</dbReference>
<evidence type="ECO:0000313" key="7">
    <source>
        <dbReference type="EMBL" id="SHO58015.1"/>
    </source>
</evidence>
<keyword evidence="4 6" id="KW-1133">Transmembrane helix</keyword>
<dbReference type="Pfam" id="PF02588">
    <property type="entry name" value="YitT_membrane"/>
    <property type="match status" value="1"/>
</dbReference>
<keyword evidence="2" id="KW-1003">Cell membrane</keyword>
<dbReference type="RefSeq" id="WP_073585462.1">
    <property type="nucleotide sequence ID" value="NZ_AP024897.1"/>
</dbReference>
<proteinExistence type="predicted"/>
<organism evidence="7 8">
    <name type="scientific">Vibrio quintilis</name>
    <dbReference type="NCBI Taxonomy" id="1117707"/>
    <lineage>
        <taxon>Bacteria</taxon>
        <taxon>Pseudomonadati</taxon>
        <taxon>Pseudomonadota</taxon>
        <taxon>Gammaproteobacteria</taxon>
        <taxon>Vibrionales</taxon>
        <taxon>Vibrionaceae</taxon>
        <taxon>Vibrio</taxon>
    </lineage>
</organism>
<feature type="transmembrane region" description="Helical" evidence="6">
    <location>
        <begin position="9"/>
        <end position="27"/>
    </location>
</feature>
<dbReference type="GO" id="GO:0005886">
    <property type="term" value="C:plasma membrane"/>
    <property type="evidence" value="ECO:0007669"/>
    <property type="project" value="UniProtKB-SubCell"/>
</dbReference>
<evidence type="ECO:0000256" key="5">
    <source>
        <dbReference type="ARBA" id="ARBA00023136"/>
    </source>
</evidence>
<dbReference type="OrthoDB" id="3296441at2"/>
<feature type="transmembrane region" description="Helical" evidence="6">
    <location>
        <begin position="164"/>
        <end position="185"/>
    </location>
</feature>
<dbReference type="STRING" id="1117707.VQ7734_03785"/>
<gene>
    <name evidence="7" type="ORF">VQ7734_03785</name>
</gene>
<sequence length="199" mass="21913">MEKHSYKEDIIAMITGCFLVALGINFLQSVHMITGGTAGLALLLDQFLPLSFGVLYFLCNTPFYLLAWKKFGPRFAWNSIICGLVVSVLSDHIAMFMKLNSLNDIYCAIVGGLLMGIGMLVLFRHHASLGGFNVFCLFVQDNFGIAAGKIQLCIDAVIVVTSLFYLPAYVVFVSVLSAVVLNIVLAMNHKPSRYIVTYN</sequence>
<comment type="subcellular location">
    <subcellularLocation>
        <location evidence="1">Cell membrane</location>
        <topology evidence="1">Multi-pass membrane protein</topology>
    </subcellularLocation>
</comment>
<keyword evidence="8" id="KW-1185">Reference proteome</keyword>
<evidence type="ECO:0000256" key="4">
    <source>
        <dbReference type="ARBA" id="ARBA00022989"/>
    </source>
</evidence>
<keyword evidence="3 6" id="KW-0812">Transmembrane</keyword>
<dbReference type="Proteomes" id="UP000184600">
    <property type="component" value="Unassembled WGS sequence"/>
</dbReference>
<dbReference type="PANTHER" id="PTHR33545">
    <property type="entry name" value="UPF0750 MEMBRANE PROTEIN YITT-RELATED"/>
    <property type="match status" value="1"/>
</dbReference>
<evidence type="ECO:0000256" key="1">
    <source>
        <dbReference type="ARBA" id="ARBA00004651"/>
    </source>
</evidence>
<evidence type="ECO:0000256" key="6">
    <source>
        <dbReference type="SAM" id="Phobius"/>
    </source>
</evidence>